<feature type="compositionally biased region" description="Acidic residues" evidence="1">
    <location>
        <begin position="1"/>
        <end position="20"/>
    </location>
</feature>
<reference evidence="3" key="1">
    <citation type="submission" date="2022-10" db="EMBL/GenBank/DDBJ databases">
        <title>Genome assembly of Pristionchus species.</title>
        <authorList>
            <person name="Yoshida K."/>
            <person name="Sommer R.J."/>
        </authorList>
    </citation>
    <scope>NUCLEOTIDE SEQUENCE [LARGE SCALE GENOMIC DNA]</scope>
    <source>
        <strain evidence="3">RS5460</strain>
    </source>
</reference>
<evidence type="ECO:0000313" key="2">
    <source>
        <dbReference type="EMBL" id="GMR44385.1"/>
    </source>
</evidence>
<dbReference type="Proteomes" id="UP001328107">
    <property type="component" value="Unassembled WGS sequence"/>
</dbReference>
<name>A0AAN4ZVI7_9BILA</name>
<evidence type="ECO:0000256" key="1">
    <source>
        <dbReference type="SAM" id="MobiDB-lite"/>
    </source>
</evidence>
<evidence type="ECO:0000313" key="3">
    <source>
        <dbReference type="Proteomes" id="UP001328107"/>
    </source>
</evidence>
<feature type="region of interest" description="Disordered" evidence="1">
    <location>
        <begin position="176"/>
        <end position="201"/>
    </location>
</feature>
<proteinExistence type="predicted"/>
<accession>A0AAN4ZVI7</accession>
<feature type="region of interest" description="Disordered" evidence="1">
    <location>
        <begin position="66"/>
        <end position="112"/>
    </location>
</feature>
<gene>
    <name evidence="2" type="ORF">PMAYCL1PPCAC_14580</name>
</gene>
<protein>
    <submittedName>
        <fullName evidence="2">Uncharacterized protein</fullName>
    </submittedName>
</protein>
<dbReference type="AlphaFoldDB" id="A0AAN4ZVI7"/>
<sequence length="201" mass="22132">MSSSSGDDDDETREPVDSEGSDIIRRLVEEQLGQLLAFPAGTDDEEDEDEEEWEQLNESAWQQFLPADDDEEDEVSVDSSQDVDEEQLSESVGELPPDVTGESQNISEDELSEGERVLREAEDQWRAVSASTSLLGACTICLNDDVVEPAMQEVQDARRLLHVRFSLGSRGRRASVSSMSGELAGEPETGTHSATTVLRIR</sequence>
<feature type="region of interest" description="Disordered" evidence="1">
    <location>
        <begin position="1"/>
        <end position="22"/>
    </location>
</feature>
<feature type="compositionally biased region" description="Acidic residues" evidence="1">
    <location>
        <begin position="42"/>
        <end position="55"/>
    </location>
</feature>
<dbReference type="EMBL" id="BTRK01000003">
    <property type="protein sequence ID" value="GMR44385.1"/>
    <property type="molecule type" value="Genomic_DNA"/>
</dbReference>
<comment type="caution">
    <text evidence="2">The sequence shown here is derived from an EMBL/GenBank/DDBJ whole genome shotgun (WGS) entry which is preliminary data.</text>
</comment>
<keyword evidence="3" id="KW-1185">Reference proteome</keyword>
<feature type="region of interest" description="Disordered" evidence="1">
    <location>
        <begin position="38"/>
        <end position="57"/>
    </location>
</feature>
<organism evidence="2 3">
    <name type="scientific">Pristionchus mayeri</name>
    <dbReference type="NCBI Taxonomy" id="1317129"/>
    <lineage>
        <taxon>Eukaryota</taxon>
        <taxon>Metazoa</taxon>
        <taxon>Ecdysozoa</taxon>
        <taxon>Nematoda</taxon>
        <taxon>Chromadorea</taxon>
        <taxon>Rhabditida</taxon>
        <taxon>Rhabditina</taxon>
        <taxon>Diplogasteromorpha</taxon>
        <taxon>Diplogasteroidea</taxon>
        <taxon>Neodiplogasteridae</taxon>
        <taxon>Pristionchus</taxon>
    </lineage>
</organism>
<feature type="compositionally biased region" description="Acidic residues" evidence="1">
    <location>
        <begin position="67"/>
        <end position="88"/>
    </location>
</feature>
<feature type="compositionally biased region" description="Polar residues" evidence="1">
    <location>
        <begin position="190"/>
        <end position="201"/>
    </location>
</feature>